<evidence type="ECO:0000313" key="2">
    <source>
        <dbReference type="Proteomes" id="UP001055072"/>
    </source>
</evidence>
<proteinExistence type="predicted"/>
<dbReference type="EMBL" id="MU274924">
    <property type="protein sequence ID" value="KAI0086403.1"/>
    <property type="molecule type" value="Genomic_DNA"/>
</dbReference>
<reference evidence="1" key="1">
    <citation type="journal article" date="2021" name="Environ. Microbiol.">
        <title>Gene family expansions and transcriptome signatures uncover fungal adaptations to wood decay.</title>
        <authorList>
            <person name="Hage H."/>
            <person name="Miyauchi S."/>
            <person name="Viragh M."/>
            <person name="Drula E."/>
            <person name="Min B."/>
            <person name="Chaduli D."/>
            <person name="Navarro D."/>
            <person name="Favel A."/>
            <person name="Norest M."/>
            <person name="Lesage-Meessen L."/>
            <person name="Balint B."/>
            <person name="Merenyi Z."/>
            <person name="de Eugenio L."/>
            <person name="Morin E."/>
            <person name="Martinez A.T."/>
            <person name="Baldrian P."/>
            <person name="Stursova M."/>
            <person name="Martinez M.J."/>
            <person name="Novotny C."/>
            <person name="Magnuson J.K."/>
            <person name="Spatafora J.W."/>
            <person name="Maurice S."/>
            <person name="Pangilinan J."/>
            <person name="Andreopoulos W."/>
            <person name="LaButti K."/>
            <person name="Hundley H."/>
            <person name="Na H."/>
            <person name="Kuo A."/>
            <person name="Barry K."/>
            <person name="Lipzen A."/>
            <person name="Henrissat B."/>
            <person name="Riley R."/>
            <person name="Ahrendt S."/>
            <person name="Nagy L.G."/>
            <person name="Grigoriev I.V."/>
            <person name="Martin F."/>
            <person name="Rosso M.N."/>
        </authorList>
    </citation>
    <scope>NUCLEOTIDE SEQUENCE</scope>
    <source>
        <strain evidence="1">CBS 384.51</strain>
    </source>
</reference>
<gene>
    <name evidence="1" type="ORF">BDY19DRAFT_961248</name>
</gene>
<accession>A0ACB8TWH5</accession>
<dbReference type="Proteomes" id="UP001055072">
    <property type="component" value="Unassembled WGS sequence"/>
</dbReference>
<keyword evidence="2" id="KW-1185">Reference proteome</keyword>
<sequence length="322" mass="35952">MANTSLFTIPEPIRHLFSRFPLHTYPPTTAPYHTPRITEPTLWVHPPRSHLSKYSKQLASEPEGHENKARELDDVLSSDVECLKWQAYLALRNLGQKVTVRWDVSADGGVDGRLPNLHVQIDPNSKGIEAGIKDDGEGELLAAHLIPEWVDGKVGDVGALEGYVDEAARDESRAWVSLLEGNVHAALLAFEPQSHTLFSLLMPYQATTSRSIESVLPTPPAPLTGWSTLFRPYGTRLDLPSIEFKYKDAIAALSDRLGTDRWFLGSSAPTALDALAFAYLHTILDSKSETLRFEVSRRVNLVAWEQRVSRDVKNAFKLYTRS</sequence>
<comment type="caution">
    <text evidence="1">The sequence shown here is derived from an EMBL/GenBank/DDBJ whole genome shotgun (WGS) entry which is preliminary data.</text>
</comment>
<name>A0ACB8TWH5_9APHY</name>
<evidence type="ECO:0000313" key="1">
    <source>
        <dbReference type="EMBL" id="KAI0086403.1"/>
    </source>
</evidence>
<protein>
    <submittedName>
        <fullName evidence="1">Uncharacterized protein</fullName>
    </submittedName>
</protein>
<organism evidence="1 2">
    <name type="scientific">Irpex rosettiformis</name>
    <dbReference type="NCBI Taxonomy" id="378272"/>
    <lineage>
        <taxon>Eukaryota</taxon>
        <taxon>Fungi</taxon>
        <taxon>Dikarya</taxon>
        <taxon>Basidiomycota</taxon>
        <taxon>Agaricomycotina</taxon>
        <taxon>Agaricomycetes</taxon>
        <taxon>Polyporales</taxon>
        <taxon>Irpicaceae</taxon>
        <taxon>Irpex</taxon>
    </lineage>
</organism>